<dbReference type="InterPro" id="IPR027396">
    <property type="entry name" value="DsrEFH-like"/>
</dbReference>
<dbReference type="Gene3D" id="3.40.1260.10">
    <property type="entry name" value="DsrEFH-like"/>
    <property type="match status" value="1"/>
</dbReference>
<dbReference type="AlphaFoldDB" id="A0AB33YZ20"/>
<dbReference type="PANTHER" id="PTHR38780">
    <property type="entry name" value="PROTEIN TUSC"/>
    <property type="match status" value="1"/>
</dbReference>
<protein>
    <submittedName>
        <fullName evidence="2">tRNA 5-methylaminomethyl-2-thiouridine synthase TusC</fullName>
    </submittedName>
</protein>
<organism evidence="2 3">
    <name type="scientific">Cycloclasticus pugetii</name>
    <dbReference type="NCBI Taxonomy" id="34068"/>
    <lineage>
        <taxon>Bacteria</taxon>
        <taxon>Pseudomonadati</taxon>
        <taxon>Pseudomonadota</taxon>
        <taxon>Gammaproteobacteria</taxon>
        <taxon>Thiotrichales</taxon>
        <taxon>Piscirickettsiaceae</taxon>
        <taxon>Cycloclasticus</taxon>
    </lineage>
</organism>
<comment type="caution">
    <text evidence="2">The sequence shown here is derived from an EMBL/GenBank/DDBJ whole genome shotgun (WGS) entry which is preliminary data.</text>
</comment>
<dbReference type="PANTHER" id="PTHR38780:SF1">
    <property type="entry name" value="PROTEIN TUSC"/>
    <property type="match status" value="1"/>
</dbReference>
<gene>
    <name evidence="2" type="ORF">L196_10349</name>
</gene>
<accession>A0AB33YZ20</accession>
<dbReference type="InterPro" id="IPR003787">
    <property type="entry name" value="Sulphur_relay_DsrE/F-like"/>
</dbReference>
<sequence length="125" mass="14197">MLLLGLEVKTLFFIFNKGFHGNVRGHEFLDMALMAAAFDQKVVILFEGEAVNALVKNQQPENIALKNMTPILKALPLYDINDVFVEKESMDQWGLVKEQLTIETTLVSRHEMVEQLNAAHHVFSI</sequence>
<dbReference type="InterPro" id="IPR017462">
    <property type="entry name" value="Sulphur_relay_TusC/DsrF"/>
</dbReference>
<dbReference type="NCBIfam" id="NF001238">
    <property type="entry name" value="PRK00211.1"/>
    <property type="match status" value="1"/>
</dbReference>
<evidence type="ECO:0000313" key="2">
    <source>
        <dbReference type="EMBL" id="EPD12359.1"/>
    </source>
</evidence>
<evidence type="ECO:0000313" key="3">
    <source>
        <dbReference type="Proteomes" id="UP000015462"/>
    </source>
</evidence>
<dbReference type="SUPFAM" id="SSF75169">
    <property type="entry name" value="DsrEFH-like"/>
    <property type="match status" value="1"/>
</dbReference>
<dbReference type="Proteomes" id="UP000015462">
    <property type="component" value="Unassembled WGS sequence"/>
</dbReference>
<dbReference type="Pfam" id="PF02635">
    <property type="entry name" value="DsrE"/>
    <property type="match status" value="1"/>
</dbReference>
<dbReference type="EMBL" id="ASHL01000011">
    <property type="protein sequence ID" value="EPD12359.1"/>
    <property type="molecule type" value="Genomic_DNA"/>
</dbReference>
<dbReference type="NCBIfam" id="TIGR03010">
    <property type="entry name" value="sulf_tusC_dsrF"/>
    <property type="match status" value="1"/>
</dbReference>
<name>A0AB33YZ20_9GAMM</name>
<keyword evidence="3" id="KW-1185">Reference proteome</keyword>
<reference evidence="2 3" key="1">
    <citation type="journal article" date="2013" name="Genome Announc.">
        <title>Genome Sequence of the Pyrene- and Fluoranthene-Degrading Bacterium Cycloclasticus sp. Strain PY97M.</title>
        <authorList>
            <person name="Cui Z."/>
            <person name="Xu G."/>
            <person name="Li Q."/>
            <person name="Gao W."/>
            <person name="Zheng L."/>
        </authorList>
    </citation>
    <scope>NUCLEOTIDE SEQUENCE [LARGE SCALE GENOMIC DNA]</scope>
    <source>
        <strain evidence="2 3">PY97M</strain>
    </source>
</reference>
<proteinExistence type="inferred from homology"/>
<evidence type="ECO:0000256" key="1">
    <source>
        <dbReference type="ARBA" id="ARBA00005996"/>
    </source>
</evidence>
<comment type="similarity">
    <text evidence="1">Belongs to the DsrF/TusC family.</text>
</comment>